<feature type="non-terminal residue" evidence="1">
    <location>
        <position position="82"/>
    </location>
</feature>
<evidence type="ECO:0000313" key="1">
    <source>
        <dbReference type="EMBL" id="MCI48819.1"/>
    </source>
</evidence>
<proteinExistence type="predicted"/>
<name>A0A392SJJ0_9FABA</name>
<organism evidence="1 2">
    <name type="scientific">Trifolium medium</name>
    <dbReference type="NCBI Taxonomy" id="97028"/>
    <lineage>
        <taxon>Eukaryota</taxon>
        <taxon>Viridiplantae</taxon>
        <taxon>Streptophyta</taxon>
        <taxon>Embryophyta</taxon>
        <taxon>Tracheophyta</taxon>
        <taxon>Spermatophyta</taxon>
        <taxon>Magnoliopsida</taxon>
        <taxon>eudicotyledons</taxon>
        <taxon>Gunneridae</taxon>
        <taxon>Pentapetalae</taxon>
        <taxon>rosids</taxon>
        <taxon>fabids</taxon>
        <taxon>Fabales</taxon>
        <taxon>Fabaceae</taxon>
        <taxon>Papilionoideae</taxon>
        <taxon>50 kb inversion clade</taxon>
        <taxon>NPAAA clade</taxon>
        <taxon>Hologalegina</taxon>
        <taxon>IRL clade</taxon>
        <taxon>Trifolieae</taxon>
        <taxon>Trifolium</taxon>
    </lineage>
</organism>
<sequence>DDLSINGAVEVLPDDFDVAAIIKDPLPPVVAENGIDKEEAPINAGKERREIVLGRNIHTTCLEVTEPEADDEITGDRDAHMA</sequence>
<dbReference type="Proteomes" id="UP000265520">
    <property type="component" value="Unassembled WGS sequence"/>
</dbReference>
<reference evidence="1 2" key="1">
    <citation type="journal article" date="2018" name="Front. Plant Sci.">
        <title>Red Clover (Trifolium pratense) and Zigzag Clover (T. medium) - A Picture of Genomic Similarities and Differences.</title>
        <authorList>
            <person name="Dluhosova J."/>
            <person name="Istvanek J."/>
            <person name="Nedelnik J."/>
            <person name="Repkova J."/>
        </authorList>
    </citation>
    <scope>NUCLEOTIDE SEQUENCE [LARGE SCALE GENOMIC DNA]</scope>
    <source>
        <strain evidence="2">cv. 10/8</strain>
        <tissue evidence="1">Leaf</tissue>
    </source>
</reference>
<accession>A0A392SJJ0</accession>
<feature type="non-terminal residue" evidence="1">
    <location>
        <position position="1"/>
    </location>
</feature>
<dbReference type="AlphaFoldDB" id="A0A392SJJ0"/>
<evidence type="ECO:0000313" key="2">
    <source>
        <dbReference type="Proteomes" id="UP000265520"/>
    </source>
</evidence>
<keyword evidence="2" id="KW-1185">Reference proteome</keyword>
<dbReference type="EMBL" id="LXQA010391854">
    <property type="protein sequence ID" value="MCI48819.1"/>
    <property type="molecule type" value="Genomic_DNA"/>
</dbReference>
<protein>
    <submittedName>
        <fullName evidence="1">Histidine decarboxylase</fullName>
    </submittedName>
</protein>
<comment type="caution">
    <text evidence="1">The sequence shown here is derived from an EMBL/GenBank/DDBJ whole genome shotgun (WGS) entry which is preliminary data.</text>
</comment>